<evidence type="ECO:0000313" key="2">
    <source>
        <dbReference type="EMBL" id="BDU69008.1"/>
    </source>
</evidence>
<feature type="region of interest" description="Disordered" evidence="1">
    <location>
        <begin position="442"/>
        <end position="462"/>
    </location>
</feature>
<evidence type="ECO:0000256" key="1">
    <source>
        <dbReference type="SAM" id="MobiDB-lite"/>
    </source>
</evidence>
<feature type="region of interest" description="Disordered" evidence="1">
    <location>
        <begin position="330"/>
        <end position="367"/>
    </location>
</feature>
<proteinExistence type="predicted"/>
<gene>
    <name evidence="2" type="ORF">GETHOR_11090</name>
</gene>
<dbReference type="PANTHER" id="PTHR42708">
    <property type="entry name" value="ATP/GTP-BINDING PROTEIN-RELATED"/>
    <property type="match status" value="1"/>
</dbReference>
<dbReference type="EMBL" id="AP027079">
    <property type="protein sequence ID" value="BDU69008.1"/>
    <property type="molecule type" value="Genomic_DNA"/>
</dbReference>
<protein>
    <recommendedName>
        <fullName evidence="4">GTP-binding protein</fullName>
    </recommendedName>
</protein>
<dbReference type="Gene3D" id="3.40.50.300">
    <property type="entry name" value="P-loop containing nucleotide triphosphate hydrolases"/>
    <property type="match status" value="1"/>
</dbReference>
<feature type="compositionally biased region" description="Low complexity" evidence="1">
    <location>
        <begin position="330"/>
        <end position="343"/>
    </location>
</feature>
<feature type="compositionally biased region" description="Low complexity" evidence="1">
    <location>
        <begin position="350"/>
        <end position="367"/>
    </location>
</feature>
<evidence type="ECO:0008006" key="4">
    <source>
        <dbReference type="Google" id="ProtNLM"/>
    </source>
</evidence>
<feature type="region of interest" description="Disordered" evidence="1">
    <location>
        <begin position="260"/>
        <end position="293"/>
    </location>
</feature>
<dbReference type="SUPFAM" id="SSF52540">
    <property type="entry name" value="P-loop containing nucleoside triphosphate hydrolases"/>
    <property type="match status" value="1"/>
</dbReference>
<reference evidence="3" key="1">
    <citation type="journal article" date="2023" name="Int. J. Syst. Evol. Microbiol.">
        <title>Mesoterricola silvestris gen. nov., sp. nov., Mesoterricola sediminis sp. nov., Geothrix oryzae sp. nov., Geothrix edaphica sp. nov., Geothrix rubra sp. nov., and Geothrix limicola sp. nov., six novel members of Acidobacteriota isolated from soils.</title>
        <authorList>
            <person name="Itoh H."/>
            <person name="Sugisawa Y."/>
            <person name="Mise K."/>
            <person name="Xu Z."/>
            <person name="Kuniyasu M."/>
            <person name="Ushijima N."/>
            <person name="Kawano K."/>
            <person name="Kobayashi E."/>
            <person name="Shiratori Y."/>
            <person name="Masuda Y."/>
            <person name="Senoo K."/>
        </authorList>
    </citation>
    <scope>NUCLEOTIDE SEQUENCE [LARGE SCALE GENOMIC DNA]</scope>
    <source>
        <strain evidence="3">Red222</strain>
    </source>
</reference>
<dbReference type="InterPro" id="IPR027417">
    <property type="entry name" value="P-loop_NTPase"/>
</dbReference>
<dbReference type="PANTHER" id="PTHR42708:SF1">
    <property type="entry name" value="GLIDING MOTILITY PROTEIN MGLA"/>
    <property type="match status" value="1"/>
</dbReference>
<accession>A0ABM8DPX1</accession>
<feature type="region of interest" description="Disordered" evidence="1">
    <location>
        <begin position="235"/>
        <end position="254"/>
    </location>
</feature>
<dbReference type="InterPro" id="IPR052705">
    <property type="entry name" value="Gliding_Motility_GTPase"/>
</dbReference>
<dbReference type="CDD" id="cd00882">
    <property type="entry name" value="Ras_like_GTPase"/>
    <property type="match status" value="1"/>
</dbReference>
<name>A0ABM8DPX1_9BACT</name>
<keyword evidence="3" id="KW-1185">Reference proteome</keyword>
<dbReference type="Proteomes" id="UP001242010">
    <property type="component" value="Chromosome"/>
</dbReference>
<organism evidence="2 3">
    <name type="scientific">Geothrix oryzae</name>
    <dbReference type="NCBI Taxonomy" id="2927975"/>
    <lineage>
        <taxon>Bacteria</taxon>
        <taxon>Pseudomonadati</taxon>
        <taxon>Acidobacteriota</taxon>
        <taxon>Holophagae</taxon>
        <taxon>Holophagales</taxon>
        <taxon>Holophagaceae</taxon>
        <taxon>Geothrix</taxon>
    </lineage>
</organism>
<evidence type="ECO:0000313" key="3">
    <source>
        <dbReference type="Proteomes" id="UP001242010"/>
    </source>
</evidence>
<sequence length="462" mass="49160">MVFFNHATRQMTAKIVYYGPGLCGKTTNLNTIYGKTSQKARGEMVSLNTETDRTLFFDLLPMDVGMVGGFKTKLQLYTVPGQVFYNSTRKLVLKGVDGIVFVVDSQVPMLDACRESWQNLEENLRELGLNLHDIPVVFQWNKRDLKNVVSVEQLESVFNARGLPSFQSVASDGTGVFETLRGVTKLALSHIKTHVLGEAQAPKAPAPASLAQPGVEALTLSDLPSVTDLLDMEAAAQSSAPGSVPLPDEDDDTGLYIEAPHFLDAPSPGEPPAADDSITFLSGDEADDLPPSSLVLDEEGAEVLPEIEALPASEPVPPAREMAPVPEAPASEALAPEAPAQSAPVPPAAHPTTHPAARPAPKADPLAALASLKVEARRPAPRPKAVDSKDAISSLMGELTQVGRQGAPSVLRLEVPPETDGQEVEIFVQVRLKGQMVAEGQIHRPAPAKGSTAKLSVELKRG</sequence>